<dbReference type="GO" id="GO:0006417">
    <property type="term" value="P:regulation of translation"/>
    <property type="evidence" value="ECO:0007669"/>
    <property type="project" value="UniProtKB-KW"/>
</dbReference>
<evidence type="ECO:0000256" key="1">
    <source>
        <dbReference type="ARBA" id="ARBA00004123"/>
    </source>
</evidence>
<dbReference type="InterPro" id="IPR018545">
    <property type="entry name" value="Btz_dom"/>
</dbReference>
<dbReference type="STRING" id="1890683.A0A427XYS4"/>
<evidence type="ECO:0000256" key="9">
    <source>
        <dbReference type="ARBA" id="ARBA00022884"/>
    </source>
</evidence>
<evidence type="ECO:0000256" key="2">
    <source>
        <dbReference type="ARBA" id="ARBA00004496"/>
    </source>
</evidence>
<feature type="compositionally biased region" description="Low complexity" evidence="13">
    <location>
        <begin position="97"/>
        <end position="117"/>
    </location>
</feature>
<feature type="domain" description="Btz" evidence="14">
    <location>
        <begin position="402"/>
        <end position="464"/>
    </location>
</feature>
<feature type="region of interest" description="Disordered" evidence="13">
    <location>
        <begin position="563"/>
        <end position="590"/>
    </location>
</feature>
<keyword evidence="11" id="KW-0508">mRNA splicing</keyword>
<dbReference type="GO" id="GO:0005737">
    <property type="term" value="C:cytoplasm"/>
    <property type="evidence" value="ECO:0007669"/>
    <property type="project" value="UniProtKB-SubCell"/>
</dbReference>
<feature type="compositionally biased region" description="Low complexity" evidence="13">
    <location>
        <begin position="664"/>
        <end position="681"/>
    </location>
</feature>
<evidence type="ECO:0000256" key="4">
    <source>
        <dbReference type="ARBA" id="ARBA00022448"/>
    </source>
</evidence>
<feature type="compositionally biased region" description="Polar residues" evidence="13">
    <location>
        <begin position="850"/>
        <end position="871"/>
    </location>
</feature>
<feature type="compositionally biased region" description="Basic and acidic residues" evidence="13">
    <location>
        <begin position="283"/>
        <end position="301"/>
    </location>
</feature>
<feature type="compositionally biased region" description="Low complexity" evidence="13">
    <location>
        <begin position="567"/>
        <end position="578"/>
    </location>
</feature>
<evidence type="ECO:0000256" key="8">
    <source>
        <dbReference type="ARBA" id="ARBA00022845"/>
    </source>
</evidence>
<feature type="region of interest" description="Disordered" evidence="13">
    <location>
        <begin position="485"/>
        <end position="537"/>
    </location>
</feature>
<keyword evidence="9" id="KW-0694">RNA-binding</keyword>
<feature type="region of interest" description="Disordered" evidence="13">
    <location>
        <begin position="250"/>
        <end position="432"/>
    </location>
</feature>
<dbReference type="EMBL" id="RSCD01000022">
    <property type="protein sequence ID" value="RSH83999.1"/>
    <property type="molecule type" value="Genomic_DNA"/>
</dbReference>
<comment type="subcellular location">
    <subcellularLocation>
        <location evidence="2">Cytoplasm</location>
    </subcellularLocation>
    <subcellularLocation>
        <location evidence="1">Nucleus</location>
    </subcellularLocation>
</comment>
<proteinExistence type="inferred from homology"/>
<keyword evidence="10" id="KW-0866">Nonsense-mediated mRNA decay</keyword>
<name>A0A427XYS4_9TREE</name>
<keyword evidence="8" id="KW-0810">Translation regulation</keyword>
<evidence type="ECO:0000256" key="12">
    <source>
        <dbReference type="ARBA" id="ARBA00023242"/>
    </source>
</evidence>
<comment type="similarity">
    <text evidence="3">Belongs to the CASC3 family.</text>
</comment>
<dbReference type="GO" id="GO:0003729">
    <property type="term" value="F:mRNA binding"/>
    <property type="evidence" value="ECO:0007669"/>
    <property type="project" value="InterPro"/>
</dbReference>
<feature type="region of interest" description="Disordered" evidence="13">
    <location>
        <begin position="642"/>
        <end position="688"/>
    </location>
</feature>
<feature type="compositionally biased region" description="Polar residues" evidence="13">
    <location>
        <begin position="971"/>
        <end position="980"/>
    </location>
</feature>
<feature type="compositionally biased region" description="Basic residues" evidence="13">
    <location>
        <begin position="134"/>
        <end position="155"/>
    </location>
</feature>
<feature type="region of interest" description="Disordered" evidence="13">
    <location>
        <begin position="850"/>
        <end position="900"/>
    </location>
</feature>
<dbReference type="Proteomes" id="UP000279259">
    <property type="component" value="Unassembled WGS sequence"/>
</dbReference>
<dbReference type="GO" id="GO:0035145">
    <property type="term" value="C:exon-exon junction complex"/>
    <property type="evidence" value="ECO:0007669"/>
    <property type="project" value="InterPro"/>
</dbReference>
<dbReference type="GO" id="GO:0006397">
    <property type="term" value="P:mRNA processing"/>
    <property type="evidence" value="ECO:0007669"/>
    <property type="project" value="UniProtKB-KW"/>
</dbReference>
<dbReference type="GO" id="GO:0051028">
    <property type="term" value="P:mRNA transport"/>
    <property type="evidence" value="ECO:0007669"/>
    <property type="project" value="UniProtKB-KW"/>
</dbReference>
<evidence type="ECO:0000256" key="5">
    <source>
        <dbReference type="ARBA" id="ARBA00022490"/>
    </source>
</evidence>
<keyword evidence="5" id="KW-0963">Cytoplasm</keyword>
<evidence type="ECO:0000313" key="15">
    <source>
        <dbReference type="EMBL" id="RSH83999.1"/>
    </source>
</evidence>
<feature type="region of interest" description="Disordered" evidence="13">
    <location>
        <begin position="960"/>
        <end position="986"/>
    </location>
</feature>
<evidence type="ECO:0000256" key="3">
    <source>
        <dbReference type="ARBA" id="ARBA00009548"/>
    </source>
</evidence>
<evidence type="ECO:0000313" key="16">
    <source>
        <dbReference type="Proteomes" id="UP000279259"/>
    </source>
</evidence>
<dbReference type="GO" id="GO:0008380">
    <property type="term" value="P:RNA splicing"/>
    <property type="evidence" value="ECO:0007669"/>
    <property type="project" value="UniProtKB-KW"/>
</dbReference>
<evidence type="ECO:0000256" key="13">
    <source>
        <dbReference type="SAM" id="MobiDB-lite"/>
    </source>
</evidence>
<dbReference type="OrthoDB" id="2565173at2759"/>
<keyword evidence="7" id="KW-0509">mRNA transport</keyword>
<protein>
    <recommendedName>
        <fullName evidence="14">Btz domain-containing protein</fullName>
    </recommendedName>
</protein>
<keyword evidence="4" id="KW-0813">Transport</keyword>
<evidence type="ECO:0000256" key="7">
    <source>
        <dbReference type="ARBA" id="ARBA00022816"/>
    </source>
</evidence>
<evidence type="ECO:0000256" key="10">
    <source>
        <dbReference type="ARBA" id="ARBA00023161"/>
    </source>
</evidence>
<feature type="compositionally biased region" description="Low complexity" evidence="13">
    <location>
        <begin position="32"/>
        <end position="87"/>
    </location>
</feature>
<keyword evidence="6" id="KW-0507">mRNA processing</keyword>
<reference evidence="15 16" key="1">
    <citation type="submission" date="2018-11" db="EMBL/GenBank/DDBJ databases">
        <title>Genome sequence of Saitozyma podzolica DSM 27192.</title>
        <authorList>
            <person name="Aliyu H."/>
            <person name="Gorte O."/>
            <person name="Ochsenreither K."/>
        </authorList>
    </citation>
    <scope>NUCLEOTIDE SEQUENCE [LARGE SCALE GENOMIC DNA]</scope>
    <source>
        <strain evidence="15 16">DSM 27192</strain>
    </source>
</reference>
<evidence type="ECO:0000259" key="14">
    <source>
        <dbReference type="Pfam" id="PF09405"/>
    </source>
</evidence>
<keyword evidence="16" id="KW-1185">Reference proteome</keyword>
<feature type="region of interest" description="Disordered" evidence="13">
    <location>
        <begin position="13"/>
        <end position="238"/>
    </location>
</feature>
<dbReference type="AlphaFoldDB" id="A0A427XYS4"/>
<feature type="compositionally biased region" description="Low complexity" evidence="13">
    <location>
        <begin position="388"/>
        <end position="414"/>
    </location>
</feature>
<sequence>MCCLLWQTNIDTPAAIAPTESNTTPVPPPSDPTVETSTSPTELPTNTTTAPTSVSDAAAETPAHTEPPNASAEPATTPSAAPADAEPQSGPVPGLVPADSAPAPAPAASDPTPAAASESIPSAVVSSGSAHPPPKPRAKAKGKNKARRARPRRRVAGADGSDDEDRSDASGGSASDVSDESASASEEDTDEDEDDEDAVEDVLSPTSPVAPGGGGKKGLVPPVFADADSTTPAGWADMADDKLEEVRFEEFGSARGGRGGAAATARGRGRGRGGAVAVAGGPGRERRELTEEEMKRLEAKREKKKEKAKARRAEAKEAKKKGKEGKATATATATAKETVTKSGDGAAVAEKARTTSAAASGSAPREATKAKAKGKGRKTDASTSAEPSVASLVASTSALTVDDQAADSTDATDTTARRGTGPSRGRGNSREVYAQRIANDPKYTPRVGGFWTHDQRHYESGQVGEGYAGLRGMSDYWRGRGGMRGGFRGGPPGASGGFRGRGRGFGFGPGPSQFSRNAGRGVELAQEEDGQEEDNRLEMDKLEAELGRREASRRQKAQDELLAQPMAASSSASASASAPPTEPAPVADTEVPARALPTSERKWGHEGFEAVQASEQFFAARGGFRGRGRGRGAFIARRHFIPPPVRRPDLPTPASTPDRTPALTTNVSSVSAVSTSAAPNSMLAEDTATQPDAEALLSGTADAVTVRLPGSDRAISQPLAPAPPVEAAPNGSAVLYATPAPVQLSTDARAVTAAAEQAAASNAVPASSFPRHVISPIPPMYTGGSVASPYPTVAGSENGSISSAGHGHGHFIPSQQPTYLPPGIGVTPTGEYYNLANGAPVDLRPAVPIQQSNPSQRPFYPQSRSFASQPQGFYPGQTYSPEPYIHSHSQRGSFSSPAMPSPVSGGFYPNLPSSAGVNGGPMGFPDGPRSASPFAKPYAPGPGQLGYFVPAQSRKVSIRAPQAGGEKDDSASASVSTSPNKAEGAGMNGRADFAQGMQAAAAGQQPGAGAYHGQAYNPYAGAGEVNGYDGMDMRVQGQMMGWGDGTGMGAGGLGGMNGGMQGGQGYGWQGYAGEGNGYGYDEGYGY</sequence>
<dbReference type="GO" id="GO:0000184">
    <property type="term" value="P:nuclear-transcribed mRNA catabolic process, nonsense-mediated decay"/>
    <property type="evidence" value="ECO:0007669"/>
    <property type="project" value="UniProtKB-KW"/>
</dbReference>
<comment type="caution">
    <text evidence="15">The sequence shown here is derived from an EMBL/GenBank/DDBJ whole genome shotgun (WGS) entry which is preliminary data.</text>
</comment>
<evidence type="ECO:0000256" key="6">
    <source>
        <dbReference type="ARBA" id="ARBA00022664"/>
    </source>
</evidence>
<dbReference type="Pfam" id="PF09405">
    <property type="entry name" value="Btz"/>
    <property type="match status" value="1"/>
</dbReference>
<organism evidence="15 16">
    <name type="scientific">Saitozyma podzolica</name>
    <dbReference type="NCBI Taxonomy" id="1890683"/>
    <lineage>
        <taxon>Eukaryota</taxon>
        <taxon>Fungi</taxon>
        <taxon>Dikarya</taxon>
        <taxon>Basidiomycota</taxon>
        <taxon>Agaricomycotina</taxon>
        <taxon>Tremellomycetes</taxon>
        <taxon>Tremellales</taxon>
        <taxon>Trimorphomycetaceae</taxon>
        <taxon>Saitozyma</taxon>
    </lineage>
</organism>
<accession>A0A427XYS4</accession>
<gene>
    <name evidence="15" type="ORF">EHS25_005244</name>
</gene>
<keyword evidence="12" id="KW-0539">Nucleus</keyword>
<feature type="compositionally biased region" description="Low complexity" evidence="13">
    <location>
        <begin position="169"/>
        <end position="184"/>
    </location>
</feature>
<evidence type="ECO:0000256" key="11">
    <source>
        <dbReference type="ARBA" id="ARBA00023187"/>
    </source>
</evidence>
<feature type="compositionally biased region" description="Acidic residues" evidence="13">
    <location>
        <begin position="185"/>
        <end position="200"/>
    </location>
</feature>
<feature type="compositionally biased region" description="Low complexity" evidence="13">
    <location>
        <begin position="327"/>
        <end position="341"/>
    </location>
</feature>
<feature type="compositionally biased region" description="Gly residues" evidence="13">
    <location>
        <begin position="485"/>
        <end position="509"/>
    </location>
</feature>